<dbReference type="InterPro" id="IPR001806">
    <property type="entry name" value="Small_GTPase"/>
</dbReference>
<organism evidence="2 3">
    <name type="scientific">Thermoplasma acidophilum (strain ATCC 25905 / DSM 1728 / JCM 9062 / NBRC 15155 / AMRC-C165)</name>
    <dbReference type="NCBI Taxonomy" id="273075"/>
    <lineage>
        <taxon>Archaea</taxon>
        <taxon>Methanobacteriati</taxon>
        <taxon>Thermoplasmatota</taxon>
        <taxon>Thermoplasmata</taxon>
        <taxon>Thermoplasmatales</taxon>
        <taxon>Thermoplasmataceae</taxon>
        <taxon>Thermoplasma</taxon>
    </lineage>
</organism>
<dbReference type="SMART" id="SM00175">
    <property type="entry name" value="RAB"/>
    <property type="match status" value="1"/>
</dbReference>
<dbReference type="OrthoDB" id="56314at2157"/>
<dbReference type="InterPro" id="IPR027417">
    <property type="entry name" value="P-loop_NTPase"/>
</dbReference>
<name>Q9HIY4_THEAC</name>
<evidence type="ECO:0000313" key="2">
    <source>
        <dbReference type="EMBL" id="CAC12317.1"/>
    </source>
</evidence>
<dbReference type="STRING" id="273075.gene:9572415"/>
<accession>Q9HIY4</accession>
<dbReference type="HOGENOM" id="CLU_1559572_0_0_2"/>
<dbReference type="SMR" id="Q9HIY4"/>
<dbReference type="Pfam" id="PF00071">
    <property type="entry name" value="Ras"/>
    <property type="match status" value="1"/>
</dbReference>
<keyword evidence="3" id="KW-1185">Reference proteome</keyword>
<evidence type="ECO:0000256" key="1">
    <source>
        <dbReference type="ARBA" id="ARBA00022741"/>
    </source>
</evidence>
<evidence type="ECO:0000313" key="3">
    <source>
        <dbReference type="Proteomes" id="UP000001024"/>
    </source>
</evidence>
<dbReference type="KEGG" id="tac:Ta1192"/>
<dbReference type="RefSeq" id="WP_010901599.1">
    <property type="nucleotide sequence ID" value="NC_002578.1"/>
</dbReference>
<dbReference type="InParanoid" id="Q9HIY4"/>
<dbReference type="CDD" id="cd00882">
    <property type="entry name" value="Ras_like_GTPase"/>
    <property type="match status" value="1"/>
</dbReference>
<gene>
    <name evidence="2" type="ordered locus">Ta1192</name>
</gene>
<dbReference type="EMBL" id="AL445066">
    <property type="protein sequence ID" value="CAC12317.1"/>
    <property type="molecule type" value="Genomic_DNA"/>
</dbReference>
<dbReference type="SMART" id="SM00173">
    <property type="entry name" value="RAS"/>
    <property type="match status" value="1"/>
</dbReference>
<dbReference type="SUPFAM" id="SSF52540">
    <property type="entry name" value="P-loop containing nucleoside triphosphate hydrolases"/>
    <property type="match status" value="1"/>
</dbReference>
<dbReference type="GO" id="GO:0003924">
    <property type="term" value="F:GTPase activity"/>
    <property type="evidence" value="ECO:0007669"/>
    <property type="project" value="InterPro"/>
</dbReference>
<dbReference type="PRINTS" id="PR00449">
    <property type="entry name" value="RASTRNSFRMNG"/>
</dbReference>
<proteinExistence type="predicted"/>
<keyword evidence="1" id="KW-0547">Nucleotide-binding</keyword>
<dbReference type="PANTHER" id="PTHR47978">
    <property type="match status" value="1"/>
</dbReference>
<dbReference type="eggNOG" id="arCOG05343">
    <property type="taxonomic scope" value="Archaea"/>
</dbReference>
<sequence length="168" mass="18975">MPIQKLAWKFLVIGSKGSGKSSFISYMVYGEMSPGIPRAMIKKTVTREIDGIRYSVDILFQEADDDAERVIGTATGMIVVIDLTDYRSLEFAERVIARAYGMNKINVYIIGNKTDLKYEAQIWKEDLEKLSSKFGSTYYMVSCKDGTGFEGILDSIVDRIISRNVLRK</sequence>
<dbReference type="PaxDb" id="273075-Ta1192"/>
<dbReference type="GO" id="GO:0005525">
    <property type="term" value="F:GTP binding"/>
    <property type="evidence" value="ECO:0007669"/>
    <property type="project" value="InterPro"/>
</dbReference>
<dbReference type="Gene3D" id="3.40.50.300">
    <property type="entry name" value="P-loop containing nucleotide triphosphate hydrolases"/>
    <property type="match status" value="1"/>
</dbReference>
<dbReference type="EnsemblBacteria" id="CAC12317">
    <property type="protein sequence ID" value="CAC12317"/>
    <property type="gene ID" value="CAC12317"/>
</dbReference>
<dbReference type="DNASU" id="1456688"/>
<reference evidence="2 3" key="1">
    <citation type="journal article" date="2000" name="Nature">
        <title>The genome sequence of the thermoacidophilic scavenger Thermoplasma acidophilum.</title>
        <authorList>
            <person name="Ruepp A."/>
            <person name="Graml W."/>
            <person name="Santos-Martinez M.L."/>
            <person name="Koretke K.K."/>
            <person name="Volker C."/>
            <person name="Mewes H.W."/>
            <person name="Frishman D."/>
            <person name="Stocker S."/>
            <person name="Lupas A.N."/>
            <person name="Baumeister W."/>
        </authorList>
    </citation>
    <scope>NUCLEOTIDE SEQUENCE [LARGE SCALE GENOMIC DNA]</scope>
    <source>
        <strain evidence="3">ATCC 25905 / DSM 1728 / JCM 9062 / NBRC 15155 / AMRC-C165</strain>
    </source>
</reference>
<protein>
    <submittedName>
        <fullName evidence="2">Hypothetical GTP-binding protein</fullName>
    </submittedName>
</protein>
<dbReference type="Proteomes" id="UP000001024">
    <property type="component" value="Chromosome"/>
</dbReference>
<dbReference type="AlphaFoldDB" id="Q9HIY4"/>